<dbReference type="PANTHER" id="PTHR15822:SF4">
    <property type="entry name" value="TYROSYL-DNA PHOSPHODIESTERASE 2"/>
    <property type="match status" value="1"/>
</dbReference>
<evidence type="ECO:0000256" key="5">
    <source>
        <dbReference type="ARBA" id="ARBA00022763"/>
    </source>
</evidence>
<name>E6SBX3_INTC7</name>
<keyword evidence="4" id="KW-0479">Metal-binding</keyword>
<dbReference type="AlphaFoldDB" id="E6SBX3"/>
<evidence type="ECO:0000256" key="6">
    <source>
        <dbReference type="ARBA" id="ARBA00022801"/>
    </source>
</evidence>
<keyword evidence="5" id="KW-0227">DNA damage</keyword>
<keyword evidence="8" id="KW-0234">DNA repair</keyword>
<comment type="cofactor">
    <cofactor evidence="1">
        <name>Mn(2+)</name>
        <dbReference type="ChEBI" id="CHEBI:29035"/>
    </cofactor>
</comment>
<dbReference type="PANTHER" id="PTHR15822">
    <property type="entry name" value="TRAF AND TNF RECEPTOR-ASSOCIATED PROTEIN"/>
    <property type="match status" value="1"/>
</dbReference>
<dbReference type="Pfam" id="PF03372">
    <property type="entry name" value="Exo_endo_phos"/>
    <property type="match status" value="1"/>
</dbReference>
<organism evidence="10 11">
    <name type="scientific">Intrasporangium calvum (strain ATCC 23552 / DSM 43043 / JCM 3097 / NBRC 12989 / NCIMB 10167 / NRRL B-3866 / 7 KIP)</name>
    <dbReference type="NCBI Taxonomy" id="710696"/>
    <lineage>
        <taxon>Bacteria</taxon>
        <taxon>Bacillati</taxon>
        <taxon>Actinomycetota</taxon>
        <taxon>Actinomycetes</taxon>
        <taxon>Micrococcales</taxon>
        <taxon>Intrasporangiaceae</taxon>
        <taxon>Intrasporangium</taxon>
    </lineage>
</organism>
<feature type="domain" description="Endonuclease/exonuclease/phosphatase" evidence="9">
    <location>
        <begin position="13"/>
        <end position="220"/>
    </location>
</feature>
<gene>
    <name evidence="10" type="ordered locus">Intca_1971</name>
</gene>
<dbReference type="RefSeq" id="WP_013492797.1">
    <property type="nucleotide sequence ID" value="NC_014830.1"/>
</dbReference>
<keyword evidence="3" id="KW-0540">Nuclease</keyword>
<accession>E6SBX3</accession>
<dbReference type="Gene3D" id="3.60.10.10">
    <property type="entry name" value="Endonuclease/exonuclease/phosphatase"/>
    <property type="match status" value="1"/>
</dbReference>
<dbReference type="STRING" id="710696.Intca_1971"/>
<dbReference type="KEGG" id="ica:Intca_1971"/>
<dbReference type="GO" id="GO:0004519">
    <property type="term" value="F:endonuclease activity"/>
    <property type="evidence" value="ECO:0007669"/>
    <property type="project" value="UniProtKB-KW"/>
</dbReference>
<evidence type="ECO:0000256" key="1">
    <source>
        <dbReference type="ARBA" id="ARBA00001936"/>
    </source>
</evidence>
<evidence type="ECO:0000259" key="9">
    <source>
        <dbReference type="Pfam" id="PF03372"/>
    </source>
</evidence>
<dbReference type="GO" id="GO:0006281">
    <property type="term" value="P:DNA repair"/>
    <property type="evidence" value="ECO:0007669"/>
    <property type="project" value="UniProtKB-KW"/>
</dbReference>
<dbReference type="SUPFAM" id="SSF56219">
    <property type="entry name" value="DNase I-like"/>
    <property type="match status" value="1"/>
</dbReference>
<keyword evidence="6" id="KW-0378">Hydrolase</keyword>
<keyword evidence="10" id="KW-0255">Endonuclease</keyword>
<dbReference type="GO" id="GO:0046872">
    <property type="term" value="F:metal ion binding"/>
    <property type="evidence" value="ECO:0007669"/>
    <property type="project" value="UniProtKB-KW"/>
</dbReference>
<dbReference type="EMBL" id="CP002343">
    <property type="protein sequence ID" value="ADU48482.1"/>
    <property type="molecule type" value="Genomic_DNA"/>
</dbReference>
<dbReference type="HOGENOM" id="CLU_093435_0_0_11"/>
<comment type="cofactor">
    <cofactor evidence="2">
        <name>Mg(2+)</name>
        <dbReference type="ChEBI" id="CHEBI:18420"/>
    </cofactor>
</comment>
<evidence type="ECO:0000256" key="7">
    <source>
        <dbReference type="ARBA" id="ARBA00022842"/>
    </source>
</evidence>
<evidence type="ECO:0000256" key="8">
    <source>
        <dbReference type="ARBA" id="ARBA00023204"/>
    </source>
</evidence>
<evidence type="ECO:0000256" key="2">
    <source>
        <dbReference type="ARBA" id="ARBA00001946"/>
    </source>
</evidence>
<dbReference type="GO" id="GO:0016787">
    <property type="term" value="F:hydrolase activity"/>
    <property type="evidence" value="ECO:0007669"/>
    <property type="project" value="UniProtKB-KW"/>
</dbReference>
<dbReference type="eggNOG" id="COG3568">
    <property type="taxonomic scope" value="Bacteria"/>
</dbReference>
<dbReference type="OrthoDB" id="3820230at2"/>
<dbReference type="InterPro" id="IPR036691">
    <property type="entry name" value="Endo/exonu/phosph_ase_sf"/>
</dbReference>
<proteinExistence type="predicted"/>
<evidence type="ECO:0000313" key="10">
    <source>
        <dbReference type="EMBL" id="ADU48482.1"/>
    </source>
</evidence>
<keyword evidence="7" id="KW-0460">Magnesium</keyword>
<evidence type="ECO:0000256" key="4">
    <source>
        <dbReference type="ARBA" id="ARBA00022723"/>
    </source>
</evidence>
<evidence type="ECO:0000256" key="3">
    <source>
        <dbReference type="ARBA" id="ARBA00022722"/>
    </source>
</evidence>
<dbReference type="InterPro" id="IPR051547">
    <property type="entry name" value="TDP2-like"/>
</dbReference>
<dbReference type="InterPro" id="IPR005135">
    <property type="entry name" value="Endo/exonuclease/phosphatase"/>
</dbReference>
<sequence>MTGARPHDALRVMSYNVQDLTADRAAAARVVRAVRPDVLCLQEVPRRLTTELRLPSFARECGLYWSGGRLGTGGTAILTALKARVHATGARRLPVRLPDRSRGLASARVSLPGQPPVTVISVHLSLRAEERVRHADLILSEPLPRTVLAGDLNEGVDGRAHTRFAAHFSLASGGWPTFPSDRPRAALDVIFASADLATVEPAAAELDELDAADLAAASDHRPVWVDVLPDQT</sequence>
<keyword evidence="11" id="KW-1185">Reference proteome</keyword>
<reference evidence="10 11" key="1">
    <citation type="journal article" date="2010" name="Stand. Genomic Sci.">
        <title>Complete genome sequence of Intrasporangium calvum type strain (7 KIP).</title>
        <authorList>
            <person name="Del Rio T.G."/>
            <person name="Chertkov O."/>
            <person name="Yasawong M."/>
            <person name="Lucas S."/>
            <person name="Deshpande S."/>
            <person name="Cheng J.F."/>
            <person name="Detter C."/>
            <person name="Tapia R."/>
            <person name="Han C."/>
            <person name="Goodwin L."/>
            <person name="Pitluck S."/>
            <person name="Liolios K."/>
            <person name="Ivanova N."/>
            <person name="Mavromatis K."/>
            <person name="Pati A."/>
            <person name="Chen A."/>
            <person name="Palaniappan K."/>
            <person name="Land M."/>
            <person name="Hauser L."/>
            <person name="Chang Y.J."/>
            <person name="Jeffries C.D."/>
            <person name="Rohde M."/>
            <person name="Pukall R."/>
            <person name="Sikorski J."/>
            <person name="Goker M."/>
            <person name="Woyke T."/>
            <person name="Bristow J."/>
            <person name="Eisen J.A."/>
            <person name="Markowitz V."/>
            <person name="Hugenholtz P."/>
            <person name="Kyrpides N.C."/>
            <person name="Klenk H.P."/>
            <person name="Lapidus A."/>
        </authorList>
    </citation>
    <scope>NUCLEOTIDE SEQUENCE [LARGE SCALE GENOMIC DNA]</scope>
    <source>
        <strain evidence="11">ATCC 23552 / DSM 43043 / JCM 3097 / NBRC 12989 / 7 KIP</strain>
    </source>
</reference>
<protein>
    <submittedName>
        <fullName evidence="10">Endonuclease/exonuclease/phosphatase</fullName>
    </submittedName>
</protein>
<dbReference type="Proteomes" id="UP000008914">
    <property type="component" value="Chromosome"/>
</dbReference>
<evidence type="ECO:0000313" key="11">
    <source>
        <dbReference type="Proteomes" id="UP000008914"/>
    </source>
</evidence>